<dbReference type="PANTHER" id="PTHR45779">
    <property type="entry name" value="PEPTIDYLPROLYL ISOMERASE"/>
    <property type="match status" value="1"/>
</dbReference>
<reference evidence="9" key="1">
    <citation type="journal article" date="2020" name="Stud. Mycol.">
        <title>101 Dothideomycetes genomes: a test case for predicting lifestyles and emergence of pathogens.</title>
        <authorList>
            <person name="Haridas S."/>
            <person name="Albert R."/>
            <person name="Binder M."/>
            <person name="Bloem J."/>
            <person name="Labutti K."/>
            <person name="Salamov A."/>
            <person name="Andreopoulos B."/>
            <person name="Baker S."/>
            <person name="Barry K."/>
            <person name="Bills G."/>
            <person name="Bluhm B."/>
            <person name="Cannon C."/>
            <person name="Castanera R."/>
            <person name="Culley D."/>
            <person name="Daum C."/>
            <person name="Ezra D."/>
            <person name="Gonzalez J."/>
            <person name="Henrissat B."/>
            <person name="Kuo A."/>
            <person name="Liang C."/>
            <person name="Lipzen A."/>
            <person name="Lutzoni F."/>
            <person name="Magnuson J."/>
            <person name="Mondo S."/>
            <person name="Nolan M."/>
            <person name="Ohm R."/>
            <person name="Pangilinan J."/>
            <person name="Park H.-J."/>
            <person name="Ramirez L."/>
            <person name="Alfaro M."/>
            <person name="Sun H."/>
            <person name="Tritt A."/>
            <person name="Yoshinaga Y."/>
            <person name="Zwiers L.-H."/>
            <person name="Turgeon B."/>
            <person name="Goodwin S."/>
            <person name="Spatafora J."/>
            <person name="Crous P."/>
            <person name="Grigoriev I."/>
        </authorList>
    </citation>
    <scope>NUCLEOTIDE SEQUENCE</scope>
    <source>
        <strain evidence="9">ATCC 36951</strain>
    </source>
</reference>
<dbReference type="InterPro" id="IPR001179">
    <property type="entry name" value="PPIase_FKBP_dom"/>
</dbReference>
<name>A0A6A6BZB3_ZASCE</name>
<evidence type="ECO:0000313" key="10">
    <source>
        <dbReference type="Proteomes" id="UP000799537"/>
    </source>
</evidence>
<dbReference type="EMBL" id="ML993629">
    <property type="protein sequence ID" value="KAF2160144.1"/>
    <property type="molecule type" value="Genomic_DNA"/>
</dbReference>
<accession>A0A6A6BZB3</accession>
<feature type="domain" description="PPIase FKBP-type" evidence="8">
    <location>
        <begin position="43"/>
        <end position="131"/>
    </location>
</feature>
<keyword evidence="7" id="KW-0732">Signal</keyword>
<evidence type="ECO:0000256" key="1">
    <source>
        <dbReference type="ARBA" id="ARBA00000971"/>
    </source>
</evidence>
<evidence type="ECO:0000259" key="8">
    <source>
        <dbReference type="PROSITE" id="PS50059"/>
    </source>
</evidence>
<gene>
    <name evidence="9" type="ORF">M409DRAFT_29439</name>
</gene>
<evidence type="ECO:0000313" key="9">
    <source>
        <dbReference type="EMBL" id="KAF2160144.1"/>
    </source>
</evidence>
<keyword evidence="5 6" id="KW-0413">Isomerase</keyword>
<feature type="signal peptide" evidence="7">
    <location>
        <begin position="1"/>
        <end position="19"/>
    </location>
</feature>
<dbReference type="GeneID" id="54562737"/>
<evidence type="ECO:0000256" key="2">
    <source>
        <dbReference type="ARBA" id="ARBA00002388"/>
    </source>
</evidence>
<dbReference type="SUPFAM" id="SSF54534">
    <property type="entry name" value="FKBP-like"/>
    <property type="match status" value="1"/>
</dbReference>
<dbReference type="InterPro" id="IPR046357">
    <property type="entry name" value="PPIase_dom_sf"/>
</dbReference>
<dbReference type="InterPro" id="IPR044609">
    <property type="entry name" value="FKBP2/11"/>
</dbReference>
<dbReference type="Gene3D" id="3.10.50.40">
    <property type="match status" value="1"/>
</dbReference>
<dbReference type="OrthoDB" id="1902587at2759"/>
<dbReference type="PROSITE" id="PS50059">
    <property type="entry name" value="FKBP_PPIASE"/>
    <property type="match status" value="1"/>
</dbReference>
<dbReference type="EC" id="5.2.1.8" evidence="3 6"/>
<sequence>MKFTAITAALGLFLTGVTALDKPLDIQVLSASNCAEKDQTKPGDKIDMHYRGTLEETGFEFDASYNRNQPLNFVLGKGQVIKGWDEGLKGMCIGDKRKLTIQPEYGYGDRGVGPIPGGAVLIFETELVDINGQAGKKAKNDEL</sequence>
<dbReference type="PANTHER" id="PTHR45779:SF7">
    <property type="entry name" value="PEPTIDYLPROLYL ISOMERASE"/>
    <property type="match status" value="1"/>
</dbReference>
<comment type="catalytic activity">
    <reaction evidence="1 6">
        <text>[protein]-peptidylproline (omega=180) = [protein]-peptidylproline (omega=0)</text>
        <dbReference type="Rhea" id="RHEA:16237"/>
        <dbReference type="Rhea" id="RHEA-COMP:10747"/>
        <dbReference type="Rhea" id="RHEA-COMP:10748"/>
        <dbReference type="ChEBI" id="CHEBI:83833"/>
        <dbReference type="ChEBI" id="CHEBI:83834"/>
        <dbReference type="EC" id="5.2.1.8"/>
    </reaction>
</comment>
<dbReference type="GO" id="GO:0003755">
    <property type="term" value="F:peptidyl-prolyl cis-trans isomerase activity"/>
    <property type="evidence" value="ECO:0007669"/>
    <property type="project" value="UniProtKB-KW"/>
</dbReference>
<protein>
    <recommendedName>
        <fullName evidence="3 6">peptidylprolyl isomerase</fullName>
        <ecNumber evidence="3 6">5.2.1.8</ecNumber>
    </recommendedName>
</protein>
<proteinExistence type="predicted"/>
<keyword evidence="4 6" id="KW-0697">Rotamase</keyword>
<dbReference type="AlphaFoldDB" id="A0A6A6BZB3"/>
<evidence type="ECO:0000256" key="4">
    <source>
        <dbReference type="ARBA" id="ARBA00023110"/>
    </source>
</evidence>
<evidence type="ECO:0000256" key="5">
    <source>
        <dbReference type="ARBA" id="ARBA00023235"/>
    </source>
</evidence>
<evidence type="ECO:0000256" key="3">
    <source>
        <dbReference type="ARBA" id="ARBA00013194"/>
    </source>
</evidence>
<dbReference type="RefSeq" id="XP_033661033.1">
    <property type="nucleotide sequence ID" value="XM_033809465.1"/>
</dbReference>
<dbReference type="FunFam" id="3.10.50.40:FF:000006">
    <property type="entry name" value="Peptidyl-prolyl cis-trans isomerase"/>
    <property type="match status" value="1"/>
</dbReference>
<keyword evidence="10" id="KW-1185">Reference proteome</keyword>
<feature type="chain" id="PRO_5025611591" description="peptidylprolyl isomerase" evidence="7">
    <location>
        <begin position="20"/>
        <end position="143"/>
    </location>
</feature>
<evidence type="ECO:0000256" key="7">
    <source>
        <dbReference type="SAM" id="SignalP"/>
    </source>
</evidence>
<dbReference type="Proteomes" id="UP000799537">
    <property type="component" value="Unassembled WGS sequence"/>
</dbReference>
<dbReference type="GO" id="GO:0005783">
    <property type="term" value="C:endoplasmic reticulum"/>
    <property type="evidence" value="ECO:0007669"/>
    <property type="project" value="TreeGrafter"/>
</dbReference>
<organism evidence="9 10">
    <name type="scientific">Zasmidium cellare ATCC 36951</name>
    <dbReference type="NCBI Taxonomy" id="1080233"/>
    <lineage>
        <taxon>Eukaryota</taxon>
        <taxon>Fungi</taxon>
        <taxon>Dikarya</taxon>
        <taxon>Ascomycota</taxon>
        <taxon>Pezizomycotina</taxon>
        <taxon>Dothideomycetes</taxon>
        <taxon>Dothideomycetidae</taxon>
        <taxon>Mycosphaerellales</taxon>
        <taxon>Mycosphaerellaceae</taxon>
        <taxon>Zasmidium</taxon>
    </lineage>
</organism>
<comment type="function">
    <text evidence="2">PPIases accelerate the folding of proteins. It catalyzes the cis-trans isomerization of proline imidic peptide bonds in oligopeptides.</text>
</comment>
<dbReference type="Pfam" id="PF00254">
    <property type="entry name" value="FKBP_C"/>
    <property type="match status" value="1"/>
</dbReference>
<evidence type="ECO:0000256" key="6">
    <source>
        <dbReference type="PROSITE-ProRule" id="PRU00277"/>
    </source>
</evidence>